<keyword evidence="2" id="KW-1185">Reference proteome</keyword>
<proteinExistence type="predicted"/>
<dbReference type="SFLD" id="SFLDG01129">
    <property type="entry name" value="C1.5:_HAD__Beta-PGM__Phosphata"/>
    <property type="match status" value="1"/>
</dbReference>
<dbReference type="InterPro" id="IPR036412">
    <property type="entry name" value="HAD-like_sf"/>
</dbReference>
<dbReference type="EMBL" id="BLLK01000020">
    <property type="protein sequence ID" value="GFH44974.1"/>
    <property type="molecule type" value="Genomic_DNA"/>
</dbReference>
<evidence type="ECO:0000313" key="2">
    <source>
        <dbReference type="Proteomes" id="UP001054902"/>
    </source>
</evidence>
<dbReference type="SUPFAM" id="SSF56784">
    <property type="entry name" value="HAD-like"/>
    <property type="match status" value="1"/>
</dbReference>
<evidence type="ECO:0000313" key="1">
    <source>
        <dbReference type="EMBL" id="GFH44974.1"/>
    </source>
</evidence>
<dbReference type="Gene3D" id="1.10.150.240">
    <property type="entry name" value="Putative phosphatase, domain 2"/>
    <property type="match status" value="1"/>
</dbReference>
<dbReference type="AlphaFoldDB" id="A0AAD3H039"/>
<accession>A0AAD3H039</accession>
<dbReference type="SFLD" id="SFLDS00003">
    <property type="entry name" value="Haloacid_Dehalogenase"/>
    <property type="match status" value="1"/>
</dbReference>
<gene>
    <name evidence="1" type="ORF">CTEN210_01448</name>
</gene>
<dbReference type="NCBIfam" id="TIGR01549">
    <property type="entry name" value="HAD-SF-IA-v1"/>
    <property type="match status" value="1"/>
</dbReference>
<dbReference type="InterPro" id="IPR023214">
    <property type="entry name" value="HAD_sf"/>
</dbReference>
<dbReference type="InterPro" id="IPR050155">
    <property type="entry name" value="HAD-like_hydrolase_sf"/>
</dbReference>
<organism evidence="1 2">
    <name type="scientific">Chaetoceros tenuissimus</name>
    <dbReference type="NCBI Taxonomy" id="426638"/>
    <lineage>
        <taxon>Eukaryota</taxon>
        <taxon>Sar</taxon>
        <taxon>Stramenopiles</taxon>
        <taxon>Ochrophyta</taxon>
        <taxon>Bacillariophyta</taxon>
        <taxon>Coscinodiscophyceae</taxon>
        <taxon>Chaetocerotophycidae</taxon>
        <taxon>Chaetocerotales</taxon>
        <taxon>Chaetocerotaceae</taxon>
        <taxon>Chaetoceros</taxon>
    </lineage>
</organism>
<dbReference type="InterPro" id="IPR023198">
    <property type="entry name" value="PGP-like_dom2"/>
</dbReference>
<dbReference type="PANTHER" id="PTHR43434">
    <property type="entry name" value="PHOSPHOGLYCOLATE PHOSPHATASE"/>
    <property type="match status" value="1"/>
</dbReference>
<name>A0AAD3H039_9STRA</name>
<dbReference type="Gene3D" id="3.40.50.1000">
    <property type="entry name" value="HAD superfamily/HAD-like"/>
    <property type="match status" value="1"/>
</dbReference>
<dbReference type="Pfam" id="PF13419">
    <property type="entry name" value="HAD_2"/>
    <property type="match status" value="1"/>
</dbReference>
<dbReference type="PANTHER" id="PTHR43434:SF1">
    <property type="entry name" value="PHOSPHOGLYCOLATE PHOSPHATASE"/>
    <property type="match status" value="1"/>
</dbReference>
<comment type="caution">
    <text evidence="1">The sequence shown here is derived from an EMBL/GenBank/DDBJ whole genome shotgun (WGS) entry which is preliminary data.</text>
</comment>
<reference evidence="1 2" key="1">
    <citation type="journal article" date="2021" name="Sci. Rep.">
        <title>The genome of the diatom Chaetoceros tenuissimus carries an ancient integrated fragment of an extant virus.</title>
        <authorList>
            <person name="Hongo Y."/>
            <person name="Kimura K."/>
            <person name="Takaki Y."/>
            <person name="Yoshida Y."/>
            <person name="Baba S."/>
            <person name="Kobayashi G."/>
            <person name="Nagasaki K."/>
            <person name="Hano T."/>
            <person name="Tomaru Y."/>
        </authorList>
    </citation>
    <scope>NUCLEOTIDE SEQUENCE [LARGE SCALE GENOMIC DNA]</scope>
    <source>
        <strain evidence="1 2">NIES-3715</strain>
    </source>
</reference>
<evidence type="ECO:0008006" key="3">
    <source>
        <dbReference type="Google" id="ProtNLM"/>
    </source>
</evidence>
<dbReference type="InterPro" id="IPR041492">
    <property type="entry name" value="HAD_2"/>
</dbReference>
<protein>
    <recommendedName>
        <fullName evidence="3">Phosphoglycolate phosphatase</fullName>
    </recommendedName>
</protein>
<dbReference type="InterPro" id="IPR006439">
    <property type="entry name" value="HAD-SF_hydro_IA"/>
</dbReference>
<dbReference type="GO" id="GO:0006281">
    <property type="term" value="P:DNA repair"/>
    <property type="evidence" value="ECO:0007669"/>
    <property type="project" value="TreeGrafter"/>
</dbReference>
<dbReference type="GO" id="GO:0008967">
    <property type="term" value="F:phosphoglycolate phosphatase activity"/>
    <property type="evidence" value="ECO:0007669"/>
    <property type="project" value="TreeGrafter"/>
</dbReference>
<sequence length="249" mass="27400">MTRKEMNLKMHPSEARGFIFDIDGTIADSWKLGFDATQVVLENNNIPVITEELYHECTKYSTPIRLAYHAGLEPSDEQFSIVGEKLAKEFDDLYVGLVTTESAGFYKGIDELLYDIAKIDTDVRIAALTNACVAYAHAVLKVNCPKLSNGSQNDGIYEKFRSIHGADTVPQPKPKPDGLYKCCEEIGLEPHQCVYIGDSPSDGVAAKAAGCLAIGVLYGSHSMESLKNAPFDYLCADVDELKRLLIARQ</sequence>
<dbReference type="Proteomes" id="UP001054902">
    <property type="component" value="Unassembled WGS sequence"/>
</dbReference>